<comment type="similarity">
    <text evidence="1">Belongs to the GST superfamily.</text>
</comment>
<evidence type="ECO:0000259" key="2">
    <source>
        <dbReference type="PROSITE" id="PS50404"/>
    </source>
</evidence>
<dbReference type="InterPro" id="IPR036249">
    <property type="entry name" value="Thioredoxin-like_sf"/>
</dbReference>
<protein>
    <submittedName>
        <fullName evidence="4">Glutathione S-transferase</fullName>
    </submittedName>
</protein>
<keyword evidence="5" id="KW-1185">Reference proteome</keyword>
<sequence length="205" mass="22833">MKLYYLPGACSIVPHVALEWIGKPYEAIAATRDEIKTAEYLTLNPLGTVPLLVDGDLALSQNIAIVSYLDNLSPETKLFGSTTVQDKANAMKWLAFCNADLHKAFTPLFRLPAYAESNEALTNAVRQAAAEHVLRLLTIANEHLSRHIYFGEQISVADLYLYVELRWCKALGLDYSPLTQLEPFYKRVGENPAVQAVLKQQGLQP</sequence>
<accession>A0A4R2TF93</accession>
<feature type="domain" description="GST N-terminal" evidence="2">
    <location>
        <begin position="1"/>
        <end position="77"/>
    </location>
</feature>
<dbReference type="PANTHER" id="PTHR44051:SF8">
    <property type="entry name" value="GLUTATHIONE S-TRANSFERASE GSTA"/>
    <property type="match status" value="1"/>
</dbReference>
<organism evidence="4 5">
    <name type="scientific">Cricetibacter osteomyelitidis</name>
    <dbReference type="NCBI Taxonomy" id="1521931"/>
    <lineage>
        <taxon>Bacteria</taxon>
        <taxon>Pseudomonadati</taxon>
        <taxon>Pseudomonadota</taxon>
        <taxon>Gammaproteobacteria</taxon>
        <taxon>Pasteurellales</taxon>
        <taxon>Pasteurellaceae</taxon>
        <taxon>Cricetibacter</taxon>
    </lineage>
</organism>
<gene>
    <name evidence="4" type="ORF">EDC44_12029</name>
</gene>
<dbReference type="InterPro" id="IPR004046">
    <property type="entry name" value="GST_C"/>
</dbReference>
<reference evidence="4 5" key="1">
    <citation type="submission" date="2019-03" db="EMBL/GenBank/DDBJ databases">
        <title>Genomic Encyclopedia of Type Strains, Phase IV (KMG-IV): sequencing the most valuable type-strain genomes for metagenomic binning, comparative biology and taxonomic classification.</title>
        <authorList>
            <person name="Goeker M."/>
        </authorList>
    </citation>
    <scope>NUCLEOTIDE SEQUENCE [LARGE SCALE GENOMIC DNA]</scope>
    <source>
        <strain evidence="4 5">DSM 28404</strain>
    </source>
</reference>
<feature type="domain" description="GST C-terminal" evidence="3">
    <location>
        <begin position="83"/>
        <end position="205"/>
    </location>
</feature>
<dbReference type="GO" id="GO:0016740">
    <property type="term" value="F:transferase activity"/>
    <property type="evidence" value="ECO:0007669"/>
    <property type="project" value="UniProtKB-KW"/>
</dbReference>
<dbReference type="SUPFAM" id="SSF52833">
    <property type="entry name" value="Thioredoxin-like"/>
    <property type="match status" value="1"/>
</dbReference>
<dbReference type="InterPro" id="IPR036282">
    <property type="entry name" value="Glutathione-S-Trfase_C_sf"/>
</dbReference>
<comment type="caution">
    <text evidence="4">The sequence shown here is derived from an EMBL/GenBank/DDBJ whole genome shotgun (WGS) entry which is preliminary data.</text>
</comment>
<dbReference type="CDD" id="cd03057">
    <property type="entry name" value="GST_N_Beta"/>
    <property type="match status" value="1"/>
</dbReference>
<dbReference type="RefSeq" id="WP_131977844.1">
    <property type="nucleotide sequence ID" value="NZ_SLYB01000020.1"/>
</dbReference>
<dbReference type="AlphaFoldDB" id="A0A4R2TF93"/>
<dbReference type="SUPFAM" id="SSF47616">
    <property type="entry name" value="GST C-terminal domain-like"/>
    <property type="match status" value="1"/>
</dbReference>
<name>A0A4R2TF93_9PAST</name>
<dbReference type="InterPro" id="IPR040079">
    <property type="entry name" value="Glutathione_S-Trfase"/>
</dbReference>
<evidence type="ECO:0000313" key="5">
    <source>
        <dbReference type="Proteomes" id="UP000295763"/>
    </source>
</evidence>
<evidence type="ECO:0000259" key="3">
    <source>
        <dbReference type="PROSITE" id="PS50405"/>
    </source>
</evidence>
<evidence type="ECO:0000313" key="4">
    <source>
        <dbReference type="EMBL" id="TCP93382.1"/>
    </source>
</evidence>
<dbReference type="Pfam" id="PF02798">
    <property type="entry name" value="GST_N"/>
    <property type="match status" value="1"/>
</dbReference>
<dbReference type="Gene3D" id="1.20.1050.10">
    <property type="match status" value="1"/>
</dbReference>
<dbReference type="OrthoDB" id="509852at2"/>
<dbReference type="Gene3D" id="3.40.30.10">
    <property type="entry name" value="Glutaredoxin"/>
    <property type="match status" value="1"/>
</dbReference>
<dbReference type="SFLD" id="SFLDG01150">
    <property type="entry name" value="Main.1:_Beta-like"/>
    <property type="match status" value="1"/>
</dbReference>
<dbReference type="PROSITE" id="PS50404">
    <property type="entry name" value="GST_NTER"/>
    <property type="match status" value="1"/>
</dbReference>
<dbReference type="SFLD" id="SFLDS00019">
    <property type="entry name" value="Glutathione_Transferase_(cytos"/>
    <property type="match status" value="1"/>
</dbReference>
<dbReference type="CDD" id="cd03188">
    <property type="entry name" value="GST_C_Beta"/>
    <property type="match status" value="1"/>
</dbReference>
<dbReference type="InterPro" id="IPR010987">
    <property type="entry name" value="Glutathione-S-Trfase_C-like"/>
</dbReference>
<dbReference type="EMBL" id="SLYB01000020">
    <property type="protein sequence ID" value="TCP93382.1"/>
    <property type="molecule type" value="Genomic_DNA"/>
</dbReference>
<keyword evidence="4" id="KW-0808">Transferase</keyword>
<dbReference type="InterPro" id="IPR004045">
    <property type="entry name" value="Glutathione_S-Trfase_N"/>
</dbReference>
<dbReference type="PANTHER" id="PTHR44051">
    <property type="entry name" value="GLUTATHIONE S-TRANSFERASE-RELATED"/>
    <property type="match status" value="1"/>
</dbReference>
<dbReference type="Pfam" id="PF00043">
    <property type="entry name" value="GST_C"/>
    <property type="match status" value="1"/>
</dbReference>
<dbReference type="Proteomes" id="UP000295763">
    <property type="component" value="Unassembled WGS sequence"/>
</dbReference>
<dbReference type="SFLD" id="SFLDG00358">
    <property type="entry name" value="Main_(cytGST)"/>
    <property type="match status" value="1"/>
</dbReference>
<evidence type="ECO:0000256" key="1">
    <source>
        <dbReference type="RuleBase" id="RU003494"/>
    </source>
</evidence>
<proteinExistence type="inferred from homology"/>
<dbReference type="PROSITE" id="PS50405">
    <property type="entry name" value="GST_CTER"/>
    <property type="match status" value="1"/>
</dbReference>